<comment type="caution">
    <text evidence="4">The sequence shown here is derived from an EMBL/GenBank/DDBJ whole genome shotgun (WGS) entry which is preliminary data.</text>
</comment>
<keyword evidence="2" id="KW-0964">Secreted</keyword>
<gene>
    <name evidence="4" type="ORF">GCM10011609_45210</name>
</gene>
<name>A0ABQ2I8G0_9PSEU</name>
<proteinExistence type="predicted"/>
<feature type="region of interest" description="Disordered" evidence="3">
    <location>
        <begin position="145"/>
        <end position="192"/>
    </location>
</feature>
<dbReference type="PROSITE" id="PS00330">
    <property type="entry name" value="HEMOLYSIN_CALCIUM"/>
    <property type="match status" value="3"/>
</dbReference>
<reference evidence="5" key="1">
    <citation type="journal article" date="2019" name="Int. J. Syst. Evol. Microbiol.">
        <title>The Global Catalogue of Microorganisms (GCM) 10K type strain sequencing project: providing services to taxonomists for standard genome sequencing and annotation.</title>
        <authorList>
            <consortium name="The Broad Institute Genomics Platform"/>
            <consortium name="The Broad Institute Genome Sequencing Center for Infectious Disease"/>
            <person name="Wu L."/>
            <person name="Ma J."/>
        </authorList>
    </citation>
    <scope>NUCLEOTIDE SEQUENCE [LARGE SCALE GENOMIC DNA]</scope>
    <source>
        <strain evidence="5">CGMCC 4.7319</strain>
    </source>
</reference>
<organism evidence="4 5">
    <name type="scientific">Lentzea pudingi</name>
    <dbReference type="NCBI Taxonomy" id="1789439"/>
    <lineage>
        <taxon>Bacteria</taxon>
        <taxon>Bacillati</taxon>
        <taxon>Actinomycetota</taxon>
        <taxon>Actinomycetes</taxon>
        <taxon>Pseudonocardiales</taxon>
        <taxon>Pseudonocardiaceae</taxon>
        <taxon>Lentzea</taxon>
    </lineage>
</organism>
<dbReference type="PANTHER" id="PTHR38340">
    <property type="entry name" value="S-LAYER PROTEIN"/>
    <property type="match status" value="1"/>
</dbReference>
<dbReference type="PANTHER" id="PTHR38340:SF1">
    <property type="entry name" value="S-LAYER PROTEIN"/>
    <property type="match status" value="1"/>
</dbReference>
<dbReference type="SUPFAM" id="SSF51120">
    <property type="entry name" value="beta-Roll"/>
    <property type="match status" value="1"/>
</dbReference>
<evidence type="ECO:0000256" key="3">
    <source>
        <dbReference type="SAM" id="MobiDB-lite"/>
    </source>
</evidence>
<evidence type="ECO:0000256" key="2">
    <source>
        <dbReference type="ARBA" id="ARBA00022525"/>
    </source>
</evidence>
<evidence type="ECO:0000313" key="5">
    <source>
        <dbReference type="Proteomes" id="UP000597656"/>
    </source>
</evidence>
<dbReference type="EMBL" id="BMNC01000006">
    <property type="protein sequence ID" value="GGN01585.1"/>
    <property type="molecule type" value="Genomic_DNA"/>
</dbReference>
<dbReference type="Gene3D" id="2.150.10.10">
    <property type="entry name" value="Serralysin-like metalloprotease, C-terminal"/>
    <property type="match status" value="2"/>
</dbReference>
<dbReference type="InterPro" id="IPR050557">
    <property type="entry name" value="RTX_toxin/Mannuronan_C5-epim"/>
</dbReference>
<accession>A0ABQ2I8G0</accession>
<keyword evidence="5" id="KW-1185">Reference proteome</keyword>
<dbReference type="Pfam" id="PF00353">
    <property type="entry name" value="HemolysinCabind"/>
    <property type="match status" value="3"/>
</dbReference>
<evidence type="ECO:0008006" key="6">
    <source>
        <dbReference type="Google" id="ProtNLM"/>
    </source>
</evidence>
<dbReference type="InterPro" id="IPR018511">
    <property type="entry name" value="Hemolysin-typ_Ca-bd_CS"/>
</dbReference>
<protein>
    <recommendedName>
        <fullName evidence="6">Hemolysin-type calcium-binding repeat-containing protein</fullName>
    </recommendedName>
</protein>
<dbReference type="InterPro" id="IPR001343">
    <property type="entry name" value="Hemolysn_Ca-bd"/>
</dbReference>
<feature type="compositionally biased region" description="Gly residues" evidence="3">
    <location>
        <begin position="151"/>
        <end position="164"/>
    </location>
</feature>
<dbReference type="InterPro" id="IPR011049">
    <property type="entry name" value="Serralysin-like_metalloprot_C"/>
</dbReference>
<dbReference type="Proteomes" id="UP000597656">
    <property type="component" value="Unassembled WGS sequence"/>
</dbReference>
<evidence type="ECO:0000256" key="1">
    <source>
        <dbReference type="ARBA" id="ARBA00004613"/>
    </source>
</evidence>
<evidence type="ECO:0000313" key="4">
    <source>
        <dbReference type="EMBL" id="GGN01585.1"/>
    </source>
</evidence>
<sequence>MPVLTVFLPFTSGLTARRRNRRGCGTDAMATTDSQQAARTHVHNVFEGNAMLTLVVAAALVASGTAAAPEPATVARVEAGRLVVTGAPSRASQIHVSGTIVSDAGTMRPGTRCTRLSASRVQCAQVQKVVLYLGNRDDTVLYDSAVPTEQHGGGGDDSLHGGSGADVLQGGEGDDVLSGGLGPDQLFGGDGDDVLDEPQADAGGNFLQGGYGNDKIDGAKLNMRDRADFSDHTEGMTIDLAAGTASRPGEFDEVKNVQDVHGTQGDDVLSGNAWPNKMYGLSGNDTCTQGPLDMCVQ</sequence>
<dbReference type="PRINTS" id="PR00313">
    <property type="entry name" value="CABNDNGRPT"/>
</dbReference>
<comment type="subcellular location">
    <subcellularLocation>
        <location evidence="1">Secreted</location>
    </subcellularLocation>
</comment>